<dbReference type="EMBL" id="MRDE01000070">
    <property type="protein sequence ID" value="OMH23721.1"/>
    <property type="molecule type" value="Genomic_DNA"/>
</dbReference>
<keyword evidence="2" id="KW-1185">Reference proteome</keyword>
<reference evidence="1 2" key="1">
    <citation type="submission" date="2016-12" db="EMBL/GenBank/DDBJ databases">
        <title>Draft genome of Tersicoccus phoenicis 1P05MA.</title>
        <authorList>
            <person name="Nakajima Y."/>
            <person name="Yoshizawa S."/>
            <person name="Nakamura K."/>
            <person name="Ogura Y."/>
            <person name="Hayashi T."/>
            <person name="Kogure K."/>
        </authorList>
    </citation>
    <scope>NUCLEOTIDE SEQUENCE [LARGE SCALE GENOMIC DNA]</scope>
    <source>
        <strain evidence="1 2">1p05MA</strain>
    </source>
</reference>
<gene>
    <name evidence="1" type="ORF">BKD30_11100</name>
</gene>
<name>A0A1R1L857_9MICC</name>
<dbReference type="Proteomes" id="UP000187085">
    <property type="component" value="Unassembled WGS sequence"/>
</dbReference>
<dbReference type="AlphaFoldDB" id="A0A1R1L857"/>
<proteinExistence type="predicted"/>
<evidence type="ECO:0000313" key="1">
    <source>
        <dbReference type="EMBL" id="OMH23721.1"/>
    </source>
</evidence>
<comment type="caution">
    <text evidence="1">The sequence shown here is derived from an EMBL/GenBank/DDBJ whole genome shotgun (WGS) entry which is preliminary data.</text>
</comment>
<protein>
    <submittedName>
        <fullName evidence="1">Uncharacterized protein</fullName>
    </submittedName>
</protein>
<sequence length="266" mass="29282">MPPRPTSRQAVPWRIYLLIDPSTKPTNHPLGTIFYVGLRSELPEPVDLREAAEPESIPEEETAARMRLARLNQEGVRVLVEVVPEQNWVNAETASLARTVGALCATLHPSPLNERLKSIRWPGSLAQTVETARLVPLPEGGAILRTHKGPTPVAELPLVDPEALFMEAVAVVDGHSAPRAIGNRLREGGPLPLVLMAEGRTGRGVLPGGFVLGVWMVESVVPVNEERTQWKVTRYDDPEAEGALRRRFLHQLVDPTDFNALKLRKA</sequence>
<evidence type="ECO:0000313" key="2">
    <source>
        <dbReference type="Proteomes" id="UP000187085"/>
    </source>
</evidence>
<accession>A0A1R1L857</accession>
<organism evidence="1 2">
    <name type="scientific">Tersicoccus phoenicis</name>
    <dbReference type="NCBI Taxonomy" id="554083"/>
    <lineage>
        <taxon>Bacteria</taxon>
        <taxon>Bacillati</taxon>
        <taxon>Actinomycetota</taxon>
        <taxon>Actinomycetes</taxon>
        <taxon>Micrococcales</taxon>
        <taxon>Micrococcaceae</taxon>
        <taxon>Tersicoccus</taxon>
    </lineage>
</organism>